<keyword evidence="3" id="KW-1185">Reference proteome</keyword>
<dbReference type="Proteomes" id="UP001524587">
    <property type="component" value="Unassembled WGS sequence"/>
</dbReference>
<comment type="caution">
    <text evidence="2">The sequence shown here is derived from an EMBL/GenBank/DDBJ whole genome shotgun (WGS) entry which is preliminary data.</text>
</comment>
<proteinExistence type="predicted"/>
<evidence type="ECO:0000313" key="2">
    <source>
        <dbReference type="EMBL" id="MCQ8279757.1"/>
    </source>
</evidence>
<reference evidence="2 3" key="1">
    <citation type="submission" date="2022-06" db="EMBL/GenBank/DDBJ databases">
        <title>Endosaccharibacter gen. nov., sp. nov., endophytic bacteria isolated from sugarcane.</title>
        <authorList>
            <person name="Pitiwittayakul N."/>
            <person name="Yukphan P."/>
            <person name="Charoenyingcharoen P."/>
            <person name="Tanasupawat S."/>
        </authorList>
    </citation>
    <scope>NUCLEOTIDE SEQUENCE [LARGE SCALE GENOMIC DNA]</scope>
    <source>
        <strain evidence="2 3">KSS8</strain>
    </source>
</reference>
<protein>
    <submittedName>
        <fullName evidence="2">ABC transporter substrate-binding protein</fullName>
    </submittedName>
</protein>
<dbReference type="EMBL" id="JAMSKV010000016">
    <property type="protein sequence ID" value="MCQ8279757.1"/>
    <property type="molecule type" value="Genomic_DNA"/>
</dbReference>
<accession>A0ABT1WA50</accession>
<gene>
    <name evidence="2" type="ORF">NFI95_15030</name>
</gene>
<evidence type="ECO:0000256" key="1">
    <source>
        <dbReference type="SAM" id="SignalP"/>
    </source>
</evidence>
<dbReference type="RefSeq" id="WP_422865246.1">
    <property type="nucleotide sequence ID" value="NZ_JAMSKV010000016.1"/>
</dbReference>
<sequence length="218" mass="22739">MMSPAFRSTAVCFGLAVSAALWPVAASAQIQPASEAAPSVAAGSPTAPVSALYAALGRVEHSSASFAERARMLAPSIDNAFDLQTVLQNSVGLRYRTIPEAQKAELLNQFRQFTVARYVSNFAPGGNDTFTVDPAATPAAIPGEQIVHTHITANGSTTDVNYVMRQTAAGWRVVDVLLNGNISQVAVQRADFSSGLSSGDASALIQSLKKKIAAFQGG</sequence>
<evidence type="ECO:0000313" key="3">
    <source>
        <dbReference type="Proteomes" id="UP001524587"/>
    </source>
</evidence>
<dbReference type="Pfam" id="PF05494">
    <property type="entry name" value="MlaC"/>
    <property type="match status" value="1"/>
</dbReference>
<name>A0ABT1WA50_9PROT</name>
<organism evidence="2 3">
    <name type="scientific">Endosaccharibacter trunci</name>
    <dbReference type="NCBI Taxonomy" id="2812733"/>
    <lineage>
        <taxon>Bacteria</taxon>
        <taxon>Pseudomonadati</taxon>
        <taxon>Pseudomonadota</taxon>
        <taxon>Alphaproteobacteria</taxon>
        <taxon>Acetobacterales</taxon>
        <taxon>Acetobacteraceae</taxon>
        <taxon>Endosaccharibacter</taxon>
    </lineage>
</organism>
<dbReference type="InterPro" id="IPR008869">
    <property type="entry name" value="MlaC/ttg2D"/>
</dbReference>
<feature type="signal peptide" evidence="1">
    <location>
        <begin position="1"/>
        <end position="28"/>
    </location>
</feature>
<dbReference type="InterPro" id="IPR042245">
    <property type="entry name" value="Tgt2/MlaC_sf"/>
</dbReference>
<dbReference type="Gene3D" id="3.10.450.710">
    <property type="entry name" value="Tgt2/MlaC"/>
    <property type="match status" value="1"/>
</dbReference>
<keyword evidence="1" id="KW-0732">Signal</keyword>
<feature type="chain" id="PRO_5045326915" evidence="1">
    <location>
        <begin position="29"/>
        <end position="218"/>
    </location>
</feature>